<comment type="caution">
    <text evidence="2">The sequence shown here is derived from an EMBL/GenBank/DDBJ whole genome shotgun (WGS) entry which is preliminary data.</text>
</comment>
<dbReference type="InterPro" id="IPR013149">
    <property type="entry name" value="ADH-like_C"/>
</dbReference>
<dbReference type="InterPro" id="IPR020843">
    <property type="entry name" value="ER"/>
</dbReference>
<dbReference type="Pfam" id="PF00107">
    <property type="entry name" value="ADH_zinc_N"/>
    <property type="match status" value="1"/>
</dbReference>
<dbReference type="OrthoDB" id="9992527at2759"/>
<dbReference type="CDD" id="cd08249">
    <property type="entry name" value="enoyl_reductase_like"/>
    <property type="match status" value="1"/>
</dbReference>
<evidence type="ECO:0000313" key="2">
    <source>
        <dbReference type="EMBL" id="KAH3675828.1"/>
    </source>
</evidence>
<dbReference type="Proteomes" id="UP000769528">
    <property type="component" value="Unassembled WGS sequence"/>
</dbReference>
<name>A0A9P8TDT3_9ASCO</name>
<dbReference type="Pfam" id="PF08240">
    <property type="entry name" value="ADH_N"/>
    <property type="match status" value="1"/>
</dbReference>
<dbReference type="SUPFAM" id="SSF51735">
    <property type="entry name" value="NAD(P)-binding Rossmann-fold domains"/>
    <property type="match status" value="1"/>
</dbReference>
<dbReference type="InterPro" id="IPR011032">
    <property type="entry name" value="GroES-like_sf"/>
</dbReference>
<proteinExistence type="predicted"/>
<dbReference type="Gene3D" id="3.40.50.720">
    <property type="entry name" value="NAD(P)-binding Rossmann-like Domain"/>
    <property type="match status" value="1"/>
</dbReference>
<dbReference type="PANTHER" id="PTHR45348">
    <property type="entry name" value="HYPOTHETICAL OXIDOREDUCTASE (EUROFUNG)"/>
    <property type="match status" value="1"/>
</dbReference>
<evidence type="ECO:0000259" key="1">
    <source>
        <dbReference type="SMART" id="SM00829"/>
    </source>
</evidence>
<dbReference type="SMART" id="SM00829">
    <property type="entry name" value="PKS_ER"/>
    <property type="match status" value="1"/>
</dbReference>
<reference evidence="2" key="1">
    <citation type="journal article" date="2021" name="Open Biol.">
        <title>Shared evolutionary footprints suggest mitochondrial oxidative damage underlies multiple complex I losses in fungi.</title>
        <authorList>
            <person name="Schikora-Tamarit M.A."/>
            <person name="Marcet-Houben M."/>
            <person name="Nosek J."/>
            <person name="Gabaldon T."/>
        </authorList>
    </citation>
    <scope>NUCLEOTIDE SEQUENCE</scope>
    <source>
        <strain evidence="2">CBS6341</strain>
    </source>
</reference>
<dbReference type="GO" id="GO:0016651">
    <property type="term" value="F:oxidoreductase activity, acting on NAD(P)H"/>
    <property type="evidence" value="ECO:0007669"/>
    <property type="project" value="InterPro"/>
</dbReference>
<protein>
    <recommendedName>
        <fullName evidence="1">Enoyl reductase (ER) domain-containing protein</fullName>
    </recommendedName>
</protein>
<dbReference type="AlphaFoldDB" id="A0A9P8TDT3"/>
<dbReference type="Gene3D" id="3.90.180.10">
    <property type="entry name" value="Medium-chain alcohol dehydrogenases, catalytic domain"/>
    <property type="match status" value="1"/>
</dbReference>
<dbReference type="InterPro" id="IPR047122">
    <property type="entry name" value="Trans-enoyl_RdTase-like"/>
</dbReference>
<dbReference type="EMBL" id="JAEUBF010000698">
    <property type="protein sequence ID" value="KAH3675828.1"/>
    <property type="molecule type" value="Genomic_DNA"/>
</dbReference>
<dbReference type="SUPFAM" id="SSF50129">
    <property type="entry name" value="GroES-like"/>
    <property type="match status" value="1"/>
</dbReference>
<dbReference type="InterPro" id="IPR036291">
    <property type="entry name" value="NAD(P)-bd_dom_sf"/>
</dbReference>
<evidence type="ECO:0000313" key="3">
    <source>
        <dbReference type="Proteomes" id="UP000769528"/>
    </source>
</evidence>
<dbReference type="InterPro" id="IPR013154">
    <property type="entry name" value="ADH-like_N"/>
</dbReference>
<feature type="domain" description="Enoyl reductase (ER)" evidence="1">
    <location>
        <begin position="14"/>
        <end position="361"/>
    </location>
</feature>
<keyword evidence="3" id="KW-1185">Reference proteome</keyword>
<reference evidence="2" key="2">
    <citation type="submission" date="2021-01" db="EMBL/GenBank/DDBJ databases">
        <authorList>
            <person name="Schikora-Tamarit M.A."/>
        </authorList>
    </citation>
    <scope>NUCLEOTIDE SEQUENCE</scope>
    <source>
        <strain evidence="2">CBS6341</strain>
    </source>
</reference>
<organism evidence="2 3">
    <name type="scientific">Wickerhamomyces mucosus</name>
    <dbReference type="NCBI Taxonomy" id="1378264"/>
    <lineage>
        <taxon>Eukaryota</taxon>
        <taxon>Fungi</taxon>
        <taxon>Dikarya</taxon>
        <taxon>Ascomycota</taxon>
        <taxon>Saccharomycotina</taxon>
        <taxon>Saccharomycetes</taxon>
        <taxon>Phaffomycetales</taxon>
        <taxon>Wickerhamomycetaceae</taxon>
        <taxon>Wickerhamomyces</taxon>
    </lineage>
</organism>
<gene>
    <name evidence="2" type="ORF">WICMUC_002474</name>
</gene>
<accession>A0A9P8TDT3</accession>
<sequence>MSIPETQKALKVTKDQQHLELKTVAVNPTLGPYEILVKVIAAGINHVDNYFLDGKWSTEGTGSGITASGIVLRIGENVTRFKEGDTIASFQFGSDENNKDHGAYQEYTKVLESNSFKFPLTTFEDGDIVPSGTVTTFEKAASVAASLITVGISIYHQFELANKDNNKKTILIYGGSTSVGELAVIYSHYIGWKVIAIASSKHHERLKNLGADIVIDYHSDDLTQDIKNLGQDIDFAYVTTGGQQALKQIYDSLPSDREIKLESIEYPNIDFIQDKKSNVKFSFTRAFTSHGQRIKYGNGWENDPYPGILESIKKWVLIVEDLHKKGLIQAREERIIPDGLNGVNYGLNLLKTGGAVERLVVRVDKTA</sequence>
<dbReference type="PANTHER" id="PTHR45348:SF3">
    <property type="entry name" value="ENOYL REDUCTASE (ER) DOMAIN-CONTAINING PROTEIN"/>
    <property type="match status" value="1"/>
</dbReference>